<evidence type="ECO:0008006" key="3">
    <source>
        <dbReference type="Google" id="ProtNLM"/>
    </source>
</evidence>
<evidence type="ECO:0000313" key="2">
    <source>
        <dbReference type="Proteomes" id="UP000241426"/>
    </source>
</evidence>
<gene>
    <name evidence="1" type="ORF">C9J27_09920</name>
</gene>
<dbReference type="InterPro" id="IPR011990">
    <property type="entry name" value="TPR-like_helical_dom_sf"/>
</dbReference>
<accession>A0A2T3KJ21</accession>
<name>A0A2T3KJ21_9GAMM</name>
<reference evidence="1 2" key="1">
    <citation type="submission" date="2018-01" db="EMBL/GenBank/DDBJ databases">
        <title>Whole genome sequencing of Histamine producing bacteria.</title>
        <authorList>
            <person name="Butler K."/>
        </authorList>
    </citation>
    <scope>NUCLEOTIDE SEQUENCE [LARGE SCALE GENOMIC DNA]</scope>
    <source>
        <strain evidence="1 2">FS-7.2</strain>
    </source>
</reference>
<evidence type="ECO:0000313" key="1">
    <source>
        <dbReference type="EMBL" id="PSU99269.1"/>
    </source>
</evidence>
<dbReference type="RefSeq" id="WP_107289596.1">
    <property type="nucleotide sequence ID" value="NZ_PYNF01000006.1"/>
</dbReference>
<dbReference type="PROSITE" id="PS51257">
    <property type="entry name" value="PROKAR_LIPOPROTEIN"/>
    <property type="match status" value="1"/>
</dbReference>
<dbReference type="AlphaFoldDB" id="A0A2T3KJ21"/>
<sequence>MRVKVVIVSLVSLLLMGCGDKTKPQKSDIPLFEAFLALNPISEISSEISIASIYKPGDALFNAVWGVQRRRLDIAEKELKPWVEKNDPEAMFWMATVIYRSSIYDTREALHLLQKSAKLGNPYAALFFSPKNNQCQLYYSDVCSEEWVSKAQALFAEQAKKGDVRGIYYSKVLNNPTHEEYVQAVIEAAKNYYYYPLVEYANKTARKHEPNKDMEKMAIKLLQYARYHNFAPAIDILRDKKFKNERDYYHNPLMKEYEEQGASLGSKESWEYYVSFSRDDENYSETDKYVIAKAADMFFGGIRGLSFVEKPKDEAELKEANKKAQEKIDEVKKIIYIDGAHVPLY</sequence>
<dbReference type="Gene3D" id="1.25.40.10">
    <property type="entry name" value="Tetratricopeptide repeat domain"/>
    <property type="match status" value="1"/>
</dbReference>
<organism evidence="1 2">
    <name type="scientific">Photobacterium kishitanii</name>
    <dbReference type="NCBI Taxonomy" id="318456"/>
    <lineage>
        <taxon>Bacteria</taxon>
        <taxon>Pseudomonadati</taxon>
        <taxon>Pseudomonadota</taxon>
        <taxon>Gammaproteobacteria</taxon>
        <taxon>Vibrionales</taxon>
        <taxon>Vibrionaceae</taxon>
        <taxon>Photobacterium</taxon>
    </lineage>
</organism>
<protein>
    <recommendedName>
        <fullName evidence="3">Sel1 repeat family protein</fullName>
    </recommendedName>
</protein>
<dbReference type="EMBL" id="PYNF01000006">
    <property type="protein sequence ID" value="PSU99269.1"/>
    <property type="molecule type" value="Genomic_DNA"/>
</dbReference>
<proteinExistence type="predicted"/>
<comment type="caution">
    <text evidence="1">The sequence shown here is derived from an EMBL/GenBank/DDBJ whole genome shotgun (WGS) entry which is preliminary data.</text>
</comment>
<dbReference type="Proteomes" id="UP000241426">
    <property type="component" value="Unassembled WGS sequence"/>
</dbReference>